<feature type="non-terminal residue" evidence="2">
    <location>
        <position position="108"/>
    </location>
</feature>
<dbReference type="OrthoDB" id="3207464at2759"/>
<gene>
    <name evidence="2" type="primary">Mcm7_0</name>
    <name evidence="2" type="ORF">ATLROG_R14489</name>
</gene>
<sequence>ARLRLVDVVEKEDVNEAMRLMEMSKDSLAGDKGQQSRPQRPSDAIFAVVRELEPEGGPGGGRGVPYAQALQRCLAKGFTPAQVQAALREYEELNVLQVNPGRTRITFV</sequence>
<dbReference type="Pfam" id="PF24901">
    <property type="entry name" value="WHD_MCM7"/>
    <property type="match status" value="1"/>
</dbReference>
<proteinExistence type="predicted"/>
<organism evidence="2 3">
    <name type="scientific">Atlantisia rogersi</name>
    <name type="common">Inaccessible Island rail</name>
    <dbReference type="NCBI Taxonomy" id="2478892"/>
    <lineage>
        <taxon>Eukaryota</taxon>
        <taxon>Metazoa</taxon>
        <taxon>Chordata</taxon>
        <taxon>Craniata</taxon>
        <taxon>Vertebrata</taxon>
        <taxon>Euteleostomi</taxon>
        <taxon>Archelosauria</taxon>
        <taxon>Archosauria</taxon>
        <taxon>Dinosauria</taxon>
        <taxon>Saurischia</taxon>
        <taxon>Theropoda</taxon>
        <taxon>Coelurosauria</taxon>
        <taxon>Aves</taxon>
        <taxon>Neognathae</taxon>
        <taxon>Neoaves</taxon>
        <taxon>Gruiformes</taxon>
        <taxon>Rallidae</taxon>
        <taxon>Atlantisia</taxon>
    </lineage>
</organism>
<reference evidence="2 3" key="1">
    <citation type="submission" date="2019-09" db="EMBL/GenBank/DDBJ databases">
        <title>Bird 10,000 Genomes (B10K) Project - Family phase.</title>
        <authorList>
            <person name="Zhang G."/>
        </authorList>
    </citation>
    <scope>NUCLEOTIDE SEQUENCE [LARGE SCALE GENOMIC DNA]</scope>
    <source>
        <strain evidence="2">OUT-0055</strain>
        <tissue evidence="2">Blood</tissue>
    </source>
</reference>
<keyword evidence="3" id="KW-1185">Reference proteome</keyword>
<feature type="region of interest" description="Disordered" evidence="1">
    <location>
        <begin position="23"/>
        <end position="42"/>
    </location>
</feature>
<dbReference type="Proteomes" id="UP000518911">
    <property type="component" value="Unassembled WGS sequence"/>
</dbReference>
<evidence type="ECO:0000313" key="3">
    <source>
        <dbReference type="Proteomes" id="UP000518911"/>
    </source>
</evidence>
<evidence type="ECO:0000256" key="1">
    <source>
        <dbReference type="SAM" id="MobiDB-lite"/>
    </source>
</evidence>
<feature type="non-terminal residue" evidence="2">
    <location>
        <position position="1"/>
    </location>
</feature>
<dbReference type="AlphaFoldDB" id="A0A7L3WCL9"/>
<evidence type="ECO:0000313" key="2">
    <source>
        <dbReference type="EMBL" id="NXV73817.1"/>
    </source>
</evidence>
<comment type="caution">
    <text evidence="2">The sequence shown here is derived from an EMBL/GenBank/DDBJ whole genome shotgun (WGS) entry which is preliminary data.</text>
</comment>
<accession>A0A7L3WCL9</accession>
<name>A0A7L3WCL9_9GRUI</name>
<dbReference type="EMBL" id="VZUJ01060100">
    <property type="protein sequence ID" value="NXV73817.1"/>
    <property type="molecule type" value="Genomic_DNA"/>
</dbReference>
<protein>
    <submittedName>
        <fullName evidence="2">MCM7 factor</fullName>
    </submittedName>
</protein>